<dbReference type="Gene3D" id="2.130.10.10">
    <property type="entry name" value="YVTN repeat-like/Quinoprotein amine dehydrogenase"/>
    <property type="match status" value="2"/>
</dbReference>
<feature type="transmembrane region" description="Helical" evidence="5">
    <location>
        <begin position="641"/>
        <end position="661"/>
    </location>
</feature>
<keyword evidence="5" id="KW-0472">Membrane</keyword>
<dbReference type="InterPro" id="IPR015943">
    <property type="entry name" value="WD40/YVTN_repeat-like_dom_sf"/>
</dbReference>
<feature type="compositionally biased region" description="Acidic residues" evidence="4">
    <location>
        <begin position="1"/>
        <end position="12"/>
    </location>
</feature>
<dbReference type="SUPFAM" id="SSF50978">
    <property type="entry name" value="WD40 repeat-like"/>
    <property type="match status" value="1"/>
</dbReference>
<evidence type="ECO:0000256" key="5">
    <source>
        <dbReference type="SAM" id="Phobius"/>
    </source>
</evidence>
<dbReference type="OrthoDB" id="10260946at2759"/>
<evidence type="ECO:0000256" key="3">
    <source>
        <dbReference type="PROSITE-ProRule" id="PRU00221"/>
    </source>
</evidence>
<dbReference type="Proteomes" id="UP001149813">
    <property type="component" value="Unassembled WGS sequence"/>
</dbReference>
<keyword evidence="1 3" id="KW-0853">WD repeat</keyword>
<name>A0A9W8CTK2_9FUNG</name>
<feature type="transmembrane region" description="Helical" evidence="5">
    <location>
        <begin position="615"/>
        <end position="634"/>
    </location>
</feature>
<proteinExistence type="predicted"/>
<feature type="region of interest" description="Disordered" evidence="4">
    <location>
        <begin position="1"/>
        <end position="93"/>
    </location>
</feature>
<feature type="repeat" description="WD" evidence="3">
    <location>
        <begin position="280"/>
        <end position="321"/>
    </location>
</feature>
<feature type="domain" description="Transcription factor spt8 beta-propeller" evidence="6">
    <location>
        <begin position="347"/>
        <end position="505"/>
    </location>
</feature>
<feature type="transmembrane region" description="Helical" evidence="5">
    <location>
        <begin position="696"/>
        <end position="718"/>
    </location>
</feature>
<dbReference type="InterPro" id="IPR001680">
    <property type="entry name" value="WD40_rpt"/>
</dbReference>
<evidence type="ECO:0000256" key="1">
    <source>
        <dbReference type="ARBA" id="ARBA00022574"/>
    </source>
</evidence>
<organism evidence="7 8">
    <name type="scientific">Coemansia erecta</name>
    <dbReference type="NCBI Taxonomy" id="147472"/>
    <lineage>
        <taxon>Eukaryota</taxon>
        <taxon>Fungi</taxon>
        <taxon>Fungi incertae sedis</taxon>
        <taxon>Zoopagomycota</taxon>
        <taxon>Kickxellomycotina</taxon>
        <taxon>Kickxellomycetes</taxon>
        <taxon>Kickxellales</taxon>
        <taxon>Kickxellaceae</taxon>
        <taxon>Coemansia</taxon>
    </lineage>
</organism>
<dbReference type="InterPro" id="IPR057544">
    <property type="entry name" value="Beta-prop_SPT8"/>
</dbReference>
<dbReference type="PANTHER" id="PTHR19879:SF9">
    <property type="entry name" value="TRANSCRIPTION INITIATION FACTOR TFIID SUBUNIT 5"/>
    <property type="match status" value="1"/>
</dbReference>
<keyword evidence="5" id="KW-1133">Transmembrane helix</keyword>
<dbReference type="InterPro" id="IPR019775">
    <property type="entry name" value="WD40_repeat_CS"/>
</dbReference>
<keyword evidence="5" id="KW-0812">Transmembrane</keyword>
<accession>A0A9W8CTK2</accession>
<feature type="repeat" description="WD" evidence="3">
    <location>
        <begin position="322"/>
        <end position="369"/>
    </location>
</feature>
<feature type="transmembrane region" description="Helical" evidence="5">
    <location>
        <begin position="792"/>
        <end position="814"/>
    </location>
</feature>
<dbReference type="AlphaFoldDB" id="A0A9W8CTK2"/>
<feature type="compositionally biased region" description="Low complexity" evidence="4">
    <location>
        <begin position="26"/>
        <end position="39"/>
    </location>
</feature>
<evidence type="ECO:0000256" key="2">
    <source>
        <dbReference type="ARBA" id="ARBA00022737"/>
    </source>
</evidence>
<dbReference type="PROSITE" id="PS50082">
    <property type="entry name" value="WD_REPEATS_2"/>
    <property type="match status" value="2"/>
</dbReference>
<keyword evidence="8" id="KW-1185">Reference proteome</keyword>
<evidence type="ECO:0000313" key="8">
    <source>
        <dbReference type="Proteomes" id="UP001149813"/>
    </source>
</evidence>
<gene>
    <name evidence="7" type="primary">SPT8</name>
    <name evidence="7" type="ORF">LPJ53_001929</name>
</gene>
<sequence length="842" mass="90986">MSDAGFNDDDLLEKELFGGDSDDADAMGMDVDGMLGMDASDGLGINGDDQPDTPAAAAGGGSAKEAAGKEQAALSSEADAAGEGSTKAVKGKQPDTAVAAVETAAAAAAAVAPKPDIEMDDPPGALTMLERPARTPDVSVAPGLSTCATYEITPTMAFLIPASVHAVSATDDMRWVFSGGSDGYIRKWDFFASVNGKQPLTLGQRHAHVDSVTKGGVCASYWDHTDAASDDLSEGPLSPVYALAAHSRGMWVASGMQSGHVALWSVRHDEGRRVALLGGKGKHARPVSVLCRSPDEFGLVSGSWDRAALYWDLDSGRVARAFVGHTSQISAIAFQPAQGAAEGVPRMMTTSIDGQCFLWDVRQATTAATAMDRPAERFDPAVRTPPWAAAACWSADGRRLYVGRRNNTVDEYDVRMDGRPVRSLRLPMNSGPVTALAAMPNGRSLVCASTDNVRVWDLEAAAERRGVVPFQIIPGHHGGCVSAVFVDCSARYLLTMSGNRGWEGDRPFVILDDYFVRDEFLSSLHQNIDTSELGITPSDNGKYFEIDSGTPFLKHLLTHLSSGRWLRSNDVRITYSRWLYCMHVGIIASVTAKYISGLSLGGGGSGGSLVHALGTLGNICLLLVLSFHLVFFVALNFRPRWFEVTVVFHSPFAWAAIWLMIIQGDRHEIDVADGRARGAAGEHWAVSALSRRVGPLGLLLMHVFIWYTRRTVIGVAVFERKTRASLAAYWMHRIYSILAALFIVLVWRWYPLVTAGVFNLQEQYSAAGQATIGKLVRESAAAERGMIGWLRILATMVIAGGFHVAWYSFISYAYHMIVWKQYLRDGLAVWVTQEGAMCTKLV</sequence>
<evidence type="ECO:0000313" key="7">
    <source>
        <dbReference type="EMBL" id="KAJ1723761.1"/>
    </source>
</evidence>
<dbReference type="PROSITE" id="PS00678">
    <property type="entry name" value="WD_REPEATS_1"/>
    <property type="match status" value="1"/>
</dbReference>
<dbReference type="EMBL" id="JANBOJ010000054">
    <property type="protein sequence ID" value="KAJ1723761.1"/>
    <property type="molecule type" value="Genomic_DNA"/>
</dbReference>
<dbReference type="PANTHER" id="PTHR19879">
    <property type="entry name" value="TRANSCRIPTION INITIATION FACTOR TFIID"/>
    <property type="match status" value="1"/>
</dbReference>
<keyword evidence="2" id="KW-0677">Repeat</keyword>
<evidence type="ECO:0000256" key="4">
    <source>
        <dbReference type="SAM" id="MobiDB-lite"/>
    </source>
</evidence>
<evidence type="ECO:0000259" key="6">
    <source>
        <dbReference type="Pfam" id="PF23798"/>
    </source>
</evidence>
<dbReference type="InterPro" id="IPR036322">
    <property type="entry name" value="WD40_repeat_dom_sf"/>
</dbReference>
<feature type="domain" description="Transcription factor spt8 beta-propeller" evidence="6">
    <location>
        <begin position="150"/>
        <end position="337"/>
    </location>
</feature>
<dbReference type="SMART" id="SM00320">
    <property type="entry name" value="WD40"/>
    <property type="match status" value="5"/>
</dbReference>
<feature type="transmembrane region" description="Helical" evidence="5">
    <location>
        <begin position="730"/>
        <end position="750"/>
    </location>
</feature>
<comment type="caution">
    <text evidence="7">The sequence shown here is derived from an EMBL/GenBank/DDBJ whole genome shotgun (WGS) entry which is preliminary data.</text>
</comment>
<protein>
    <submittedName>
        <fullName evidence="7">Transcription factor spt8</fullName>
    </submittedName>
</protein>
<reference evidence="7" key="1">
    <citation type="submission" date="2022-07" db="EMBL/GenBank/DDBJ databases">
        <title>Phylogenomic reconstructions and comparative analyses of Kickxellomycotina fungi.</title>
        <authorList>
            <person name="Reynolds N.K."/>
            <person name="Stajich J.E."/>
            <person name="Barry K."/>
            <person name="Grigoriev I.V."/>
            <person name="Crous P."/>
            <person name="Smith M.E."/>
        </authorList>
    </citation>
    <scope>NUCLEOTIDE SEQUENCE</scope>
    <source>
        <strain evidence="7">NBRC 32514</strain>
    </source>
</reference>
<dbReference type="Pfam" id="PF23798">
    <property type="entry name" value="Beta-prop_SPT8"/>
    <property type="match status" value="2"/>
</dbReference>
<feature type="compositionally biased region" description="Low complexity" evidence="4">
    <location>
        <begin position="63"/>
        <end position="73"/>
    </location>
</feature>